<dbReference type="AlphaFoldDB" id="A0A438MIQ2"/>
<protein>
    <submittedName>
        <fullName evidence="1">Uncharacterized protein</fullName>
    </submittedName>
</protein>
<organism evidence="1 2">
    <name type="scientific">Nonomuraea polychroma</name>
    <dbReference type="NCBI Taxonomy" id="46176"/>
    <lineage>
        <taxon>Bacteria</taxon>
        <taxon>Bacillati</taxon>
        <taxon>Actinomycetota</taxon>
        <taxon>Actinomycetes</taxon>
        <taxon>Streptosporangiales</taxon>
        <taxon>Streptosporangiaceae</taxon>
        <taxon>Nonomuraea</taxon>
    </lineage>
</organism>
<gene>
    <name evidence="1" type="ORF">EDD27_8350</name>
</gene>
<accession>A0A438MIQ2</accession>
<name>A0A438MIQ2_9ACTN</name>
<evidence type="ECO:0000313" key="2">
    <source>
        <dbReference type="Proteomes" id="UP000284824"/>
    </source>
</evidence>
<reference evidence="1 2" key="1">
    <citation type="submission" date="2019-01" db="EMBL/GenBank/DDBJ databases">
        <title>Sequencing the genomes of 1000 actinobacteria strains.</title>
        <authorList>
            <person name="Klenk H.-P."/>
        </authorList>
    </citation>
    <scope>NUCLEOTIDE SEQUENCE [LARGE SCALE GENOMIC DNA]</scope>
    <source>
        <strain evidence="1 2">DSM 43925</strain>
    </source>
</reference>
<dbReference type="OrthoDB" id="3540948at2"/>
<dbReference type="Proteomes" id="UP000284824">
    <property type="component" value="Unassembled WGS sequence"/>
</dbReference>
<evidence type="ECO:0000313" key="1">
    <source>
        <dbReference type="EMBL" id="RVX45543.1"/>
    </source>
</evidence>
<keyword evidence="2" id="KW-1185">Reference proteome</keyword>
<dbReference type="EMBL" id="SAUN01000001">
    <property type="protein sequence ID" value="RVX45543.1"/>
    <property type="molecule type" value="Genomic_DNA"/>
</dbReference>
<dbReference type="RefSeq" id="WP_127937158.1">
    <property type="nucleotide sequence ID" value="NZ_SAUN01000001.1"/>
</dbReference>
<comment type="caution">
    <text evidence="1">The sequence shown here is derived from an EMBL/GenBank/DDBJ whole genome shotgun (WGS) entry which is preliminary data.</text>
</comment>
<sequence>MKHHPELTRLIDRECVRRLLESEDTDPTLVYVRGDCVVMPAAEVDDAHKGLVIARRDELVTHLPEGELNDHLLDAVAHRLDNVVRDLGA</sequence>
<proteinExistence type="predicted"/>